<dbReference type="Proteomes" id="UP001634393">
    <property type="component" value="Unassembled WGS sequence"/>
</dbReference>
<name>A0ABD3TC58_9LAMI</name>
<dbReference type="AlphaFoldDB" id="A0ABD3TC58"/>
<evidence type="ECO:0000313" key="1">
    <source>
        <dbReference type="EMBL" id="KAL3834554.1"/>
    </source>
</evidence>
<accession>A0ABD3TC58</accession>
<comment type="caution">
    <text evidence="1">The sequence shown here is derived from an EMBL/GenBank/DDBJ whole genome shotgun (WGS) entry which is preliminary data.</text>
</comment>
<reference evidence="1 2" key="1">
    <citation type="submission" date="2024-12" db="EMBL/GenBank/DDBJ databases">
        <title>The unique morphological basis and parallel evolutionary history of personate flowers in Penstemon.</title>
        <authorList>
            <person name="Depatie T.H."/>
            <person name="Wessinger C.A."/>
        </authorList>
    </citation>
    <scope>NUCLEOTIDE SEQUENCE [LARGE SCALE GENOMIC DNA]</scope>
    <source>
        <strain evidence="1">WTNN_2</strain>
        <tissue evidence="1">Leaf</tissue>
    </source>
</reference>
<evidence type="ECO:0000313" key="2">
    <source>
        <dbReference type="Proteomes" id="UP001634393"/>
    </source>
</evidence>
<gene>
    <name evidence="1" type="ORF">ACJIZ3_009290</name>
</gene>
<keyword evidence="2" id="KW-1185">Reference proteome</keyword>
<organism evidence="1 2">
    <name type="scientific">Penstemon smallii</name>
    <dbReference type="NCBI Taxonomy" id="265156"/>
    <lineage>
        <taxon>Eukaryota</taxon>
        <taxon>Viridiplantae</taxon>
        <taxon>Streptophyta</taxon>
        <taxon>Embryophyta</taxon>
        <taxon>Tracheophyta</taxon>
        <taxon>Spermatophyta</taxon>
        <taxon>Magnoliopsida</taxon>
        <taxon>eudicotyledons</taxon>
        <taxon>Gunneridae</taxon>
        <taxon>Pentapetalae</taxon>
        <taxon>asterids</taxon>
        <taxon>lamiids</taxon>
        <taxon>Lamiales</taxon>
        <taxon>Plantaginaceae</taxon>
        <taxon>Cheloneae</taxon>
        <taxon>Penstemon</taxon>
    </lineage>
</organism>
<sequence length="168" mass="18754">MAYAAVVSLHQILEQQINLQSDQFPEPEIEHLRIKVLSLIDSLEKIYPVSNSNKNIVKDLETRIRDAIYAAQDTIESYISGHDTKSIFEQQLQVVIESIDPLTEKAEQIKNKLKTILPADDSVSSSKPKFGSKNKIVGLEDDVEELIGKLTGEPSKKLEIVPIVGMAE</sequence>
<dbReference type="EMBL" id="JBJXBP010000004">
    <property type="protein sequence ID" value="KAL3834554.1"/>
    <property type="molecule type" value="Genomic_DNA"/>
</dbReference>
<dbReference type="Gene3D" id="1.20.5.4130">
    <property type="match status" value="1"/>
</dbReference>
<protein>
    <submittedName>
        <fullName evidence="1">Uncharacterized protein</fullName>
    </submittedName>
</protein>
<proteinExistence type="predicted"/>